<keyword evidence="7" id="KW-0460">Magnesium</keyword>
<keyword evidence="2 9" id="KW-0639">Primosome</keyword>
<keyword evidence="6" id="KW-0479">Metal-binding</keyword>
<comment type="catalytic activity">
    <reaction evidence="9">
        <text>ssDNA + n NTP = ssDNA/pppN(pN)n-1 hybrid + (n-1) diphosphate.</text>
        <dbReference type="EC" id="2.7.7.101"/>
    </reaction>
</comment>
<dbReference type="EC" id="2.7.7.101" evidence="9"/>
<feature type="compositionally biased region" description="Low complexity" evidence="10">
    <location>
        <begin position="337"/>
        <end position="360"/>
    </location>
</feature>
<evidence type="ECO:0000256" key="2">
    <source>
        <dbReference type="ARBA" id="ARBA00022515"/>
    </source>
</evidence>
<dbReference type="SMART" id="SM00493">
    <property type="entry name" value="TOPRIM"/>
    <property type="match status" value="1"/>
</dbReference>
<evidence type="ECO:0000256" key="1">
    <source>
        <dbReference type="ARBA" id="ARBA00022478"/>
    </source>
</evidence>
<evidence type="ECO:0000256" key="9">
    <source>
        <dbReference type="HAMAP-Rule" id="MF_00007"/>
    </source>
</evidence>
<dbReference type="InterPro" id="IPR034154">
    <property type="entry name" value="TOPRIM_DnaG/twinkle"/>
</dbReference>
<dbReference type="GO" id="GO:0005737">
    <property type="term" value="C:cytoplasm"/>
    <property type="evidence" value="ECO:0007669"/>
    <property type="project" value="TreeGrafter"/>
</dbReference>
<accession>A0A6B0SGV8</accession>
<comment type="function">
    <text evidence="9">RNA polymerase that catalyzes the synthesis of short RNA molecules used as primers for DNA polymerase during DNA replication.</text>
</comment>
<proteinExistence type="inferred from homology"/>
<dbReference type="SUPFAM" id="SSF56731">
    <property type="entry name" value="DNA primase core"/>
    <property type="match status" value="1"/>
</dbReference>
<feature type="region of interest" description="Disordered" evidence="10">
    <location>
        <begin position="259"/>
        <end position="383"/>
    </location>
</feature>
<dbReference type="PROSITE" id="PS50880">
    <property type="entry name" value="TOPRIM"/>
    <property type="match status" value="1"/>
</dbReference>
<dbReference type="Gene3D" id="3.40.1360.10">
    <property type="match status" value="1"/>
</dbReference>
<dbReference type="InterPro" id="IPR020607">
    <property type="entry name" value="Primase_DnaG_arc"/>
</dbReference>
<dbReference type="GO" id="GO:0003899">
    <property type="term" value="F:DNA-directed RNA polymerase activity"/>
    <property type="evidence" value="ECO:0007669"/>
    <property type="project" value="UniProtKB-UniRule"/>
</dbReference>
<dbReference type="InterPro" id="IPR050219">
    <property type="entry name" value="DnaG_primase"/>
</dbReference>
<dbReference type="GO" id="GO:1990077">
    <property type="term" value="C:primosome complex"/>
    <property type="evidence" value="ECO:0007669"/>
    <property type="project" value="UniProtKB-KW"/>
</dbReference>
<dbReference type="GO" id="GO:0000178">
    <property type="term" value="C:exosome (RNase complex)"/>
    <property type="evidence" value="ECO:0007669"/>
    <property type="project" value="InterPro"/>
</dbReference>
<keyword evidence="5 9" id="KW-0235">DNA replication</keyword>
<sequence length="474" mass="49273">MEDTAKYLIHADFVADGVVERTDVVGAAFGQTEGLLGDDLDIRDLQDSAKLGRIDVSVDSEGGQSFGNITIASSLDRVETATLAAALEAVERIGPCRAQVEVQRIEDVRAAKRREIVDRAKELLATAFDEGAIDSEDILREVRESVRVEDITDYEGYPAGPNVESSDAVLVVEGRADVVTLLEYGIKNAVAVEGTDVPDAVAELTEDRTATAFLDGDRGGDLILRELEQVADLDYVARAPRGESVEDLSRKSVDAALRDKTPADAVAPVSVTADDGELTEGASSETAEATDQGAEGAVPETTDGEAAAAGPVDEVPPADSGDDDQVADEVTAATDGSATPAPTTQPTSTTESPATESPETVSDSDSGRPDEAQGAAAGAEPMTVGDHVDAVAGSGTVRLLDGDLTVLVEADADTAFDELDKADPVPPIVVVDDTVTQRLLDVAAQRGVGKLVGAAAGEYVKQPASVRVHAFEEY</sequence>
<dbReference type="Pfam" id="PF13662">
    <property type="entry name" value="Toprim_4"/>
    <property type="match status" value="1"/>
</dbReference>
<keyword evidence="4 9" id="KW-0548">Nucleotidyltransferase</keyword>
<dbReference type="InterPro" id="IPR006171">
    <property type="entry name" value="TOPRIM_dom"/>
</dbReference>
<organism evidence="12 13">
    <name type="scientific">Halobacterium bonnevillei</name>
    <dbReference type="NCBI Taxonomy" id="2692200"/>
    <lineage>
        <taxon>Archaea</taxon>
        <taxon>Methanobacteriati</taxon>
        <taxon>Methanobacteriota</taxon>
        <taxon>Stenosarchaea group</taxon>
        <taxon>Halobacteria</taxon>
        <taxon>Halobacteriales</taxon>
        <taxon>Halobacteriaceae</taxon>
        <taxon>Halobacterium</taxon>
    </lineage>
</organism>
<dbReference type="Proteomes" id="UP000471521">
    <property type="component" value="Unassembled WGS sequence"/>
</dbReference>
<comment type="caution">
    <text evidence="12">The sequence shown here is derived from an EMBL/GenBank/DDBJ whole genome shotgun (WGS) entry which is preliminary data.</text>
</comment>
<keyword evidence="8 9" id="KW-0804">Transcription</keyword>
<evidence type="ECO:0000256" key="3">
    <source>
        <dbReference type="ARBA" id="ARBA00022679"/>
    </source>
</evidence>
<evidence type="ECO:0000256" key="6">
    <source>
        <dbReference type="ARBA" id="ARBA00022723"/>
    </source>
</evidence>
<dbReference type="CDD" id="cd01029">
    <property type="entry name" value="TOPRIM_primases"/>
    <property type="match status" value="1"/>
</dbReference>
<keyword evidence="1 9" id="KW-0240">DNA-directed RNA polymerase</keyword>
<evidence type="ECO:0000256" key="10">
    <source>
        <dbReference type="SAM" id="MobiDB-lite"/>
    </source>
</evidence>
<dbReference type="EMBL" id="WUUU01000077">
    <property type="protein sequence ID" value="MXR21014.1"/>
    <property type="molecule type" value="Genomic_DNA"/>
</dbReference>
<evidence type="ECO:0000313" key="13">
    <source>
        <dbReference type="Proteomes" id="UP000471521"/>
    </source>
</evidence>
<dbReference type="GO" id="GO:0006269">
    <property type="term" value="P:DNA replication, synthesis of primer"/>
    <property type="evidence" value="ECO:0007669"/>
    <property type="project" value="UniProtKB-UniRule"/>
</dbReference>
<comment type="similarity">
    <text evidence="9">Belongs to the archaeal DnaG primase family.</text>
</comment>
<evidence type="ECO:0000313" key="12">
    <source>
        <dbReference type="EMBL" id="MXR21014.1"/>
    </source>
</evidence>
<dbReference type="RefSeq" id="WP_159526517.1">
    <property type="nucleotide sequence ID" value="NZ_WUUU01000077.1"/>
</dbReference>
<dbReference type="PANTHER" id="PTHR30313:SF2">
    <property type="entry name" value="DNA PRIMASE"/>
    <property type="match status" value="1"/>
</dbReference>
<evidence type="ECO:0000256" key="4">
    <source>
        <dbReference type="ARBA" id="ARBA00022695"/>
    </source>
</evidence>
<keyword evidence="13" id="KW-1185">Reference proteome</keyword>
<dbReference type="GO" id="GO:0046872">
    <property type="term" value="F:metal ion binding"/>
    <property type="evidence" value="ECO:0007669"/>
    <property type="project" value="UniProtKB-KW"/>
</dbReference>
<dbReference type="NCBIfam" id="NF003108">
    <property type="entry name" value="PRK04031.1-1"/>
    <property type="match status" value="1"/>
</dbReference>
<reference evidence="12 13" key="1">
    <citation type="submission" date="2019-12" db="EMBL/GenBank/DDBJ databases">
        <title>Isolation and characterization of three novel carbon monoxide-oxidizing members of Halobacteria from salione crusts and soils.</title>
        <authorList>
            <person name="Myers M.R."/>
            <person name="King G.M."/>
        </authorList>
    </citation>
    <scope>NUCLEOTIDE SEQUENCE [LARGE SCALE GENOMIC DNA]</scope>
    <source>
        <strain evidence="12 13">PCN9</strain>
    </source>
</reference>
<evidence type="ECO:0000256" key="7">
    <source>
        <dbReference type="ARBA" id="ARBA00022842"/>
    </source>
</evidence>
<dbReference type="AlphaFoldDB" id="A0A6B0SGV8"/>
<dbReference type="PANTHER" id="PTHR30313">
    <property type="entry name" value="DNA PRIMASE"/>
    <property type="match status" value="1"/>
</dbReference>
<dbReference type="HAMAP" id="MF_00007">
    <property type="entry name" value="DNA_primase_DnaG_arc"/>
    <property type="match status" value="1"/>
</dbReference>
<protein>
    <recommendedName>
        <fullName evidence="9">DNA primase DnaG</fullName>
        <ecNumber evidence="9">2.7.7.101</ecNumber>
    </recommendedName>
</protein>
<dbReference type="GO" id="GO:0000428">
    <property type="term" value="C:DNA-directed RNA polymerase complex"/>
    <property type="evidence" value="ECO:0007669"/>
    <property type="project" value="UniProtKB-KW"/>
</dbReference>
<name>A0A6B0SGV8_9EURY</name>
<dbReference type="OrthoDB" id="8643at2157"/>
<evidence type="ECO:0000256" key="5">
    <source>
        <dbReference type="ARBA" id="ARBA00022705"/>
    </source>
</evidence>
<feature type="domain" description="Toprim" evidence="11">
    <location>
        <begin position="167"/>
        <end position="244"/>
    </location>
</feature>
<dbReference type="GO" id="GO:0008143">
    <property type="term" value="F:poly(A) binding"/>
    <property type="evidence" value="ECO:0007669"/>
    <property type="project" value="InterPro"/>
</dbReference>
<keyword evidence="3 9" id="KW-0808">Transferase</keyword>
<gene>
    <name evidence="9" type="primary">dnaG</name>
    <name evidence="12" type="ORF">GRX66_10510</name>
</gene>
<evidence type="ECO:0000259" key="11">
    <source>
        <dbReference type="PROSITE" id="PS50880"/>
    </source>
</evidence>
<evidence type="ECO:0000256" key="8">
    <source>
        <dbReference type="ARBA" id="ARBA00023163"/>
    </source>
</evidence>
<comment type="subunit">
    <text evidence="9">Forms a ternary complex with MCM helicase and DNA.</text>
</comment>